<organism evidence="3 4">
    <name type="scientific">Papiliotrema laurentii</name>
    <name type="common">Cryptococcus laurentii</name>
    <dbReference type="NCBI Taxonomy" id="5418"/>
    <lineage>
        <taxon>Eukaryota</taxon>
        <taxon>Fungi</taxon>
        <taxon>Dikarya</taxon>
        <taxon>Basidiomycota</taxon>
        <taxon>Agaricomycotina</taxon>
        <taxon>Tremellomycetes</taxon>
        <taxon>Tremellales</taxon>
        <taxon>Rhynchogastremaceae</taxon>
        <taxon>Papiliotrema</taxon>
    </lineage>
</organism>
<keyword evidence="1" id="KW-0812">Transmembrane</keyword>
<evidence type="ECO:0000259" key="2">
    <source>
        <dbReference type="Pfam" id="PF20152"/>
    </source>
</evidence>
<dbReference type="Proteomes" id="UP001182556">
    <property type="component" value="Unassembled WGS sequence"/>
</dbReference>
<accession>A0AAD9L772</accession>
<evidence type="ECO:0000313" key="4">
    <source>
        <dbReference type="Proteomes" id="UP001182556"/>
    </source>
</evidence>
<feature type="transmembrane region" description="Helical" evidence="1">
    <location>
        <begin position="58"/>
        <end position="80"/>
    </location>
</feature>
<dbReference type="PANTHER" id="PTHR40465">
    <property type="entry name" value="CHROMOSOME 1, WHOLE GENOME SHOTGUN SEQUENCE"/>
    <property type="match status" value="1"/>
</dbReference>
<dbReference type="InterPro" id="IPR045339">
    <property type="entry name" value="DUF6534"/>
</dbReference>
<reference evidence="3" key="1">
    <citation type="submission" date="2023-02" db="EMBL/GenBank/DDBJ databases">
        <title>Identification and recombinant expression of a fungal hydrolase from Papiliotrema laurentii that hydrolyzes apple cutin and clears colloidal polyester polyurethane.</title>
        <authorList>
            <consortium name="DOE Joint Genome Institute"/>
            <person name="Roman V.A."/>
            <person name="Bojanowski C."/>
            <person name="Crable B.R."/>
            <person name="Wagner D.N."/>
            <person name="Hung C.S."/>
            <person name="Nadeau L.J."/>
            <person name="Schratz L."/>
            <person name="Haridas S."/>
            <person name="Pangilinan J."/>
            <person name="Lipzen A."/>
            <person name="Na H."/>
            <person name="Yan M."/>
            <person name="Ng V."/>
            <person name="Grigoriev I.V."/>
            <person name="Spatafora J.W."/>
            <person name="Barlow D."/>
            <person name="Biffinger J."/>
            <person name="Kelley-Loughnane N."/>
            <person name="Varaljay V.A."/>
            <person name="Crookes-Goodson W.J."/>
        </authorList>
    </citation>
    <scope>NUCLEOTIDE SEQUENCE</scope>
    <source>
        <strain evidence="3">5307AH</strain>
    </source>
</reference>
<gene>
    <name evidence="3" type="ORF">DB88DRAFT_485637</name>
</gene>
<keyword evidence="1" id="KW-0472">Membrane</keyword>
<feature type="transmembrane region" description="Helical" evidence="1">
    <location>
        <begin position="176"/>
        <end position="196"/>
    </location>
</feature>
<feature type="transmembrane region" description="Helical" evidence="1">
    <location>
        <begin position="24"/>
        <end position="46"/>
    </location>
</feature>
<evidence type="ECO:0000256" key="1">
    <source>
        <dbReference type="SAM" id="Phobius"/>
    </source>
</evidence>
<comment type="caution">
    <text evidence="3">The sequence shown here is derived from an EMBL/GenBank/DDBJ whole genome shotgun (WGS) entry which is preliminary data.</text>
</comment>
<dbReference type="Pfam" id="PF20152">
    <property type="entry name" value="DUF6534"/>
    <property type="match status" value="1"/>
</dbReference>
<name>A0AAD9L772_PAPLA</name>
<feature type="transmembrane region" description="Helical" evidence="1">
    <location>
        <begin position="132"/>
        <end position="156"/>
    </location>
</feature>
<dbReference type="EMBL" id="JAODAN010000003">
    <property type="protein sequence ID" value="KAK1925926.1"/>
    <property type="molecule type" value="Genomic_DNA"/>
</dbReference>
<proteinExistence type="predicted"/>
<feature type="domain" description="DUF6534" evidence="2">
    <location>
        <begin position="180"/>
        <end position="265"/>
    </location>
</feature>
<evidence type="ECO:0000313" key="3">
    <source>
        <dbReference type="EMBL" id="KAK1925926.1"/>
    </source>
</evidence>
<feature type="transmembrane region" description="Helical" evidence="1">
    <location>
        <begin position="208"/>
        <end position="230"/>
    </location>
</feature>
<dbReference type="AlphaFoldDB" id="A0AAD9L772"/>
<keyword evidence="1" id="KW-1133">Transmembrane helix</keyword>
<dbReference type="PANTHER" id="PTHR40465:SF1">
    <property type="entry name" value="DUF6534 DOMAIN-CONTAINING PROTEIN"/>
    <property type="match status" value="1"/>
</dbReference>
<sequence length="288" mass="31920">MELTPEQVEAILKAATSGNPAARYWPYLMGLVLDGILQGILFCQAATWFRKSYPKERWILRTLAIWTLVVCLAFTCLQTARCLQIFAFDFGKYSGFLANAMAQWLIVMLFMVNIPVQGFFTHRAYVLANRSIVLLIALVIMIAAVTALAITCVAMFPAMHQVIVWPKVELDLFTAVSSMSAGLDVAITGCILIQLWRRRVGTGPSSRFIRRLMILSVESQFPPCIFAIVICVMDATGNIGSTPVMVALLTKSSAMNLFTVLNARRTLRSELNPTTIDLEVSFPLRVGS</sequence>
<feature type="transmembrane region" description="Helical" evidence="1">
    <location>
        <begin position="100"/>
        <end position="120"/>
    </location>
</feature>
<protein>
    <recommendedName>
        <fullName evidence="2">DUF6534 domain-containing protein</fullName>
    </recommendedName>
</protein>
<keyword evidence="4" id="KW-1185">Reference proteome</keyword>